<feature type="domain" description="Hydrophobic seed protein" evidence="3">
    <location>
        <begin position="268"/>
        <end position="358"/>
    </location>
</feature>
<dbReference type="InterPro" id="IPR027923">
    <property type="entry name" value="Hydrophob_seed_dom"/>
</dbReference>
<evidence type="ECO:0000256" key="2">
    <source>
        <dbReference type="SAM" id="MobiDB-lite"/>
    </source>
</evidence>
<comment type="similarity">
    <text evidence="1">Belongs to the plant LTP family. PEARLI1 subfamily.</text>
</comment>
<evidence type="ECO:0000313" key="5">
    <source>
        <dbReference type="Proteomes" id="UP000823674"/>
    </source>
</evidence>
<proteinExistence type="inferred from homology"/>
<dbReference type="EMBL" id="JADBGQ010000008">
    <property type="protein sequence ID" value="KAG5384647.1"/>
    <property type="molecule type" value="Genomic_DNA"/>
</dbReference>
<feature type="compositionally biased region" description="Basic and acidic residues" evidence="2">
    <location>
        <begin position="90"/>
        <end position="110"/>
    </location>
</feature>
<feature type="compositionally biased region" description="Polar residues" evidence="2">
    <location>
        <begin position="68"/>
        <end position="78"/>
    </location>
</feature>
<evidence type="ECO:0000313" key="4">
    <source>
        <dbReference type="EMBL" id="KAG5384647.1"/>
    </source>
</evidence>
<evidence type="ECO:0000259" key="3">
    <source>
        <dbReference type="Pfam" id="PF14547"/>
    </source>
</evidence>
<name>A0ABQ7LDJ8_BRACM</name>
<sequence length="359" mass="39315">MSGLATQLWWARAQRQTFAFDAALEGGGTETDCTSDAAYVYIYPYEEMRGWEFYYSSQWFACLASHTSRSNSPVTHPSYSFPLLGETDEQEKSLRRRTPADSEPSERDIGELSQPPSTEIRSVTPPPSHSLGNPQTAFSDWLSVGHLVNRRYLSNHWVSRDFKATSVFVTLRQVRSRSFSRRSAATRSHAQEEDSRVNLMRRHLRRTFAGATAAGHRPFAAGKLPPYCRHVSAAAGDFPGVPHLGGSFPGNLGLGFTTAQIPANQPQCPVDLVDLQVCLNVFTNVINPQDPANILNPQDKAQCCTLLTRLGGPVAALCSCELARTRVPGVVNASIITASAGQFLNVCPGVTSPPNFRCN</sequence>
<reference evidence="4 5" key="1">
    <citation type="submission" date="2021-03" db="EMBL/GenBank/DDBJ databases">
        <authorList>
            <person name="King G.J."/>
            <person name="Bancroft I."/>
            <person name="Baten A."/>
            <person name="Bloomfield J."/>
            <person name="Borpatragohain P."/>
            <person name="He Z."/>
            <person name="Irish N."/>
            <person name="Irwin J."/>
            <person name="Liu K."/>
            <person name="Mauleon R.P."/>
            <person name="Moore J."/>
            <person name="Morris R."/>
            <person name="Ostergaard L."/>
            <person name="Wang B."/>
            <person name="Wells R."/>
        </authorList>
    </citation>
    <scope>NUCLEOTIDE SEQUENCE [LARGE SCALE GENOMIC DNA]</scope>
    <source>
        <strain evidence="4">R-o-18</strain>
        <tissue evidence="4">Leaf</tissue>
    </source>
</reference>
<keyword evidence="5" id="KW-1185">Reference proteome</keyword>
<evidence type="ECO:0000256" key="1">
    <source>
        <dbReference type="ARBA" id="ARBA00008965"/>
    </source>
</evidence>
<dbReference type="SUPFAM" id="SSF47699">
    <property type="entry name" value="Bifunctional inhibitor/lipid-transfer protein/seed storage 2S albumin"/>
    <property type="match status" value="1"/>
</dbReference>
<organism evidence="4 5">
    <name type="scientific">Brassica rapa subsp. trilocularis</name>
    <dbReference type="NCBI Taxonomy" id="1813537"/>
    <lineage>
        <taxon>Eukaryota</taxon>
        <taxon>Viridiplantae</taxon>
        <taxon>Streptophyta</taxon>
        <taxon>Embryophyta</taxon>
        <taxon>Tracheophyta</taxon>
        <taxon>Spermatophyta</taxon>
        <taxon>Magnoliopsida</taxon>
        <taxon>eudicotyledons</taxon>
        <taxon>Gunneridae</taxon>
        <taxon>Pentapetalae</taxon>
        <taxon>rosids</taxon>
        <taxon>malvids</taxon>
        <taxon>Brassicales</taxon>
        <taxon>Brassicaceae</taxon>
        <taxon>Brassiceae</taxon>
        <taxon>Brassica</taxon>
    </lineage>
</organism>
<dbReference type="Gene3D" id="1.10.110.10">
    <property type="entry name" value="Plant lipid-transfer and hydrophobic proteins"/>
    <property type="match status" value="1"/>
</dbReference>
<protein>
    <recommendedName>
        <fullName evidence="3">Hydrophobic seed protein domain-containing protein</fullName>
    </recommendedName>
</protein>
<accession>A0ABQ7LDJ8</accession>
<feature type="region of interest" description="Disordered" evidence="2">
    <location>
        <begin position="68"/>
        <end position="134"/>
    </location>
</feature>
<dbReference type="InterPro" id="IPR036312">
    <property type="entry name" value="Bifun_inhib/LTP/seed_sf"/>
</dbReference>
<gene>
    <name evidence="4" type="primary">A09g511010.1_BraROA</name>
    <name evidence="4" type="ORF">IGI04_036117</name>
</gene>
<comment type="caution">
    <text evidence="4">The sequence shown here is derived from an EMBL/GenBank/DDBJ whole genome shotgun (WGS) entry which is preliminary data.</text>
</comment>
<dbReference type="Pfam" id="PF14547">
    <property type="entry name" value="Hydrophob_seed"/>
    <property type="match status" value="1"/>
</dbReference>
<dbReference type="Proteomes" id="UP000823674">
    <property type="component" value="Chromosome A09"/>
</dbReference>